<dbReference type="AlphaFoldDB" id="W8RTX6"/>
<dbReference type="STRING" id="1294273.roselon_02339"/>
<keyword evidence="2" id="KW-1185">Reference proteome</keyword>
<gene>
    <name evidence="1" type="ORF">roselon_02339</name>
</gene>
<accession>W8RTX6</accession>
<evidence type="ECO:0000313" key="2">
    <source>
        <dbReference type="Proteomes" id="UP000019593"/>
    </source>
</evidence>
<name>W8RTX6_9RHOB</name>
<sequence>MQNGGLGLVGRFGKYLTGSVAILVRVTQRRAGHRCDQFRLFRGPGTEAVAPGQLCG</sequence>
<reference evidence="1 2" key="1">
    <citation type="submission" date="2013-03" db="EMBL/GenBank/DDBJ databases">
        <authorList>
            <person name="Fiebig A."/>
            <person name="Goeker M."/>
            <person name="Klenk H.-P.P."/>
        </authorList>
    </citation>
    <scope>NUCLEOTIDE SEQUENCE [LARGE SCALE GENOMIC DNA]</scope>
    <source>
        <strain evidence="2">DSM 19469</strain>
    </source>
</reference>
<dbReference type="EMBL" id="CP004372">
    <property type="protein sequence ID" value="AHM04674.1"/>
    <property type="molecule type" value="Genomic_DNA"/>
</dbReference>
<dbReference type="Proteomes" id="UP000019593">
    <property type="component" value="Chromosome"/>
</dbReference>
<protein>
    <submittedName>
        <fullName evidence="1">Uncharacterized protein</fullName>
    </submittedName>
</protein>
<proteinExistence type="predicted"/>
<dbReference type="HOGENOM" id="CLU_3011493_0_0_5"/>
<dbReference type="KEGG" id="red:roselon_02339"/>
<organism evidence="1 2">
    <name type="scientific">Roseicyclus elongatus DSM 19469</name>
    <dbReference type="NCBI Taxonomy" id="1294273"/>
    <lineage>
        <taxon>Bacteria</taxon>
        <taxon>Pseudomonadati</taxon>
        <taxon>Pseudomonadota</taxon>
        <taxon>Alphaproteobacteria</taxon>
        <taxon>Rhodobacterales</taxon>
        <taxon>Roseobacteraceae</taxon>
        <taxon>Roseicyclus</taxon>
    </lineage>
</organism>
<evidence type="ECO:0000313" key="1">
    <source>
        <dbReference type="EMBL" id="AHM04674.1"/>
    </source>
</evidence>